<name>A0A6J6NND4_9ZZZZ</name>
<evidence type="ECO:0000313" key="1">
    <source>
        <dbReference type="EMBL" id="CAB4688261.1"/>
    </source>
</evidence>
<dbReference type="AlphaFoldDB" id="A0A6J6NND4"/>
<gene>
    <name evidence="1" type="ORF">UFOPK2399_00514</name>
</gene>
<sequence length="179" mass="18294">MGKRIATVVVTLFALVTGSALAADPAVKGPFYDAVHSTSAVTYKDASTQNWTWDRGAITAVSSSSLTLKRKDNQSVTFAITDKTVVRNAGATYAVTDLKVGDAAAVISQSGNAVIIRNIKGADAPAGGTPSPIEGPAFQSVNGTVSVLYADGTSQSFDFTHGQITAAASGSVTIKRPDG</sequence>
<accession>A0A6J6NND4</accession>
<protein>
    <submittedName>
        <fullName evidence="1">Unannotated protein</fullName>
    </submittedName>
</protein>
<dbReference type="EMBL" id="CAEZXP010000001">
    <property type="protein sequence ID" value="CAB4688261.1"/>
    <property type="molecule type" value="Genomic_DNA"/>
</dbReference>
<organism evidence="1">
    <name type="scientific">freshwater metagenome</name>
    <dbReference type="NCBI Taxonomy" id="449393"/>
    <lineage>
        <taxon>unclassified sequences</taxon>
        <taxon>metagenomes</taxon>
        <taxon>ecological metagenomes</taxon>
    </lineage>
</organism>
<reference evidence="1" key="1">
    <citation type="submission" date="2020-05" db="EMBL/GenBank/DDBJ databases">
        <authorList>
            <person name="Chiriac C."/>
            <person name="Salcher M."/>
            <person name="Ghai R."/>
            <person name="Kavagutti S V."/>
        </authorList>
    </citation>
    <scope>NUCLEOTIDE SEQUENCE</scope>
</reference>
<proteinExistence type="predicted"/>